<feature type="region of interest" description="Disordered" evidence="1">
    <location>
        <begin position="349"/>
        <end position="373"/>
    </location>
</feature>
<feature type="transmembrane region" description="Helical" evidence="2">
    <location>
        <begin position="6"/>
        <end position="22"/>
    </location>
</feature>
<evidence type="ECO:0000256" key="1">
    <source>
        <dbReference type="SAM" id="MobiDB-lite"/>
    </source>
</evidence>
<dbReference type="Proteomes" id="UP000279259">
    <property type="component" value="Unassembled WGS sequence"/>
</dbReference>
<accession>A0A427YME3</accession>
<reference evidence="3 4" key="1">
    <citation type="submission" date="2018-11" db="EMBL/GenBank/DDBJ databases">
        <title>Genome sequence of Saitozyma podzolica DSM 27192.</title>
        <authorList>
            <person name="Aliyu H."/>
            <person name="Gorte O."/>
            <person name="Ochsenreither K."/>
        </authorList>
    </citation>
    <scope>NUCLEOTIDE SEQUENCE [LARGE SCALE GENOMIC DNA]</scope>
    <source>
        <strain evidence="3 4">DSM 27192</strain>
    </source>
</reference>
<dbReference type="AlphaFoldDB" id="A0A427YME3"/>
<evidence type="ECO:0000313" key="4">
    <source>
        <dbReference type="Proteomes" id="UP000279259"/>
    </source>
</evidence>
<feature type="transmembrane region" description="Helical" evidence="2">
    <location>
        <begin position="238"/>
        <end position="257"/>
    </location>
</feature>
<gene>
    <name evidence="3" type="ORF">EHS25_008713</name>
</gene>
<evidence type="ECO:0000313" key="3">
    <source>
        <dbReference type="EMBL" id="RSH92298.1"/>
    </source>
</evidence>
<keyword evidence="2" id="KW-1133">Transmembrane helix</keyword>
<keyword evidence="4" id="KW-1185">Reference proteome</keyword>
<evidence type="ECO:0000256" key="2">
    <source>
        <dbReference type="SAM" id="Phobius"/>
    </source>
</evidence>
<protein>
    <submittedName>
        <fullName evidence="3">Uncharacterized protein</fullName>
    </submittedName>
</protein>
<comment type="caution">
    <text evidence="3">The sequence shown here is derived from an EMBL/GenBank/DDBJ whole genome shotgun (WGS) entry which is preliminary data.</text>
</comment>
<sequence>MLGLMVATVGMGFVLWHMWCFDRFGCLVFRRRDAFRWVILFIAFNGIMVFIKYEEYYAAVPVSASVTEIMPVPAAYHALAIAWALLLCFHAEETLYWSYLIRAIRRRDSRTWFRSRNFKVWIGCCVVLLGIMPGLAQIETTNIIKMEGNIFLGGSIFAVILFIASLWLVIVFPGFIAESARQGANSEVISRLQYLKELNAVRTLFRGVYAAALLSLSIDGQTKHQFLNTTPFWLDCLFVFGFFCVFTSTVISLLILLPRSMTSEAGLKPSAPVFVRQSSYLPHRHTQAPHTHKPPHSHIPMNNLGSGSRAGVGVGVGVGSLPLPKERVPSDSDVSTIINTPTHPPFSGPYKTSHCHGPTHSQSQSHVEAGRDDSDSLGWDFDALGEKLHLNDDTPRENRVSREVPESQIGLHLPFAAQPGSRRLREGEDVVVLDRVPSALENFRSPVDVAQPQRPVDLNIVVVTQTLVESE</sequence>
<feature type="transmembrane region" description="Helical" evidence="2">
    <location>
        <begin position="150"/>
        <end position="177"/>
    </location>
</feature>
<feature type="transmembrane region" description="Helical" evidence="2">
    <location>
        <begin position="73"/>
        <end position="97"/>
    </location>
</feature>
<keyword evidence="2" id="KW-0472">Membrane</keyword>
<proteinExistence type="predicted"/>
<dbReference type="EMBL" id="RSCD01000006">
    <property type="protein sequence ID" value="RSH92298.1"/>
    <property type="molecule type" value="Genomic_DNA"/>
</dbReference>
<feature type="transmembrane region" description="Helical" evidence="2">
    <location>
        <begin position="34"/>
        <end position="53"/>
    </location>
</feature>
<keyword evidence="2" id="KW-0812">Transmembrane</keyword>
<dbReference type="OrthoDB" id="2384193at2759"/>
<dbReference type="STRING" id="1890683.A0A427YME3"/>
<organism evidence="3 4">
    <name type="scientific">Saitozyma podzolica</name>
    <dbReference type="NCBI Taxonomy" id="1890683"/>
    <lineage>
        <taxon>Eukaryota</taxon>
        <taxon>Fungi</taxon>
        <taxon>Dikarya</taxon>
        <taxon>Basidiomycota</taxon>
        <taxon>Agaricomycotina</taxon>
        <taxon>Tremellomycetes</taxon>
        <taxon>Tremellales</taxon>
        <taxon>Trimorphomycetaceae</taxon>
        <taxon>Saitozyma</taxon>
    </lineage>
</organism>
<feature type="transmembrane region" description="Helical" evidence="2">
    <location>
        <begin position="118"/>
        <end position="138"/>
    </location>
</feature>
<name>A0A427YME3_9TREE</name>